<sequence length="136" mass="14673">MTEHSTDHSMFEQTAFETAGIPTPYDQQDIGSTDGVSDAIQSIMDHIEEENSVSSTHERGKPRPAAITTCGTSSRAVPRSSGCAAVVQTHENRDIITQGLGVDRSRSVQRGSSPSSECLFFHFSGGSKSERIMKVI</sequence>
<dbReference type="AlphaFoldDB" id="A0A927H1P7"/>
<gene>
    <name evidence="2" type="ORF">IDH45_21440</name>
</gene>
<evidence type="ECO:0000256" key="1">
    <source>
        <dbReference type="SAM" id="MobiDB-lite"/>
    </source>
</evidence>
<dbReference type="RefSeq" id="WP_190930178.1">
    <property type="nucleotide sequence ID" value="NZ_JACXJA010000030.1"/>
</dbReference>
<keyword evidence="3" id="KW-1185">Reference proteome</keyword>
<name>A0A927H1P7_9BACL</name>
<reference evidence="2" key="1">
    <citation type="submission" date="2020-09" db="EMBL/GenBank/DDBJ databases">
        <title>A novel bacterium of genus Paenibacillus, isolated from South China Sea.</title>
        <authorList>
            <person name="Huang H."/>
            <person name="Mo K."/>
            <person name="Hu Y."/>
        </authorList>
    </citation>
    <scope>NUCLEOTIDE SEQUENCE</scope>
    <source>
        <strain evidence="2">IB182363</strain>
    </source>
</reference>
<comment type="caution">
    <text evidence="2">The sequence shown here is derived from an EMBL/GenBank/DDBJ whole genome shotgun (WGS) entry which is preliminary data.</text>
</comment>
<dbReference type="Proteomes" id="UP000639396">
    <property type="component" value="Unassembled WGS sequence"/>
</dbReference>
<evidence type="ECO:0000313" key="2">
    <source>
        <dbReference type="EMBL" id="MBD2864558.1"/>
    </source>
</evidence>
<feature type="region of interest" description="Disordered" evidence="1">
    <location>
        <begin position="49"/>
        <end position="74"/>
    </location>
</feature>
<accession>A0A927H1P7</accession>
<organism evidence="2 3">
    <name type="scientific">Paenibacillus oceani</name>
    <dbReference type="NCBI Taxonomy" id="2772510"/>
    <lineage>
        <taxon>Bacteria</taxon>
        <taxon>Bacillati</taxon>
        <taxon>Bacillota</taxon>
        <taxon>Bacilli</taxon>
        <taxon>Bacillales</taxon>
        <taxon>Paenibacillaceae</taxon>
        <taxon>Paenibacillus</taxon>
    </lineage>
</organism>
<dbReference type="EMBL" id="JACXJA010000030">
    <property type="protein sequence ID" value="MBD2864558.1"/>
    <property type="molecule type" value="Genomic_DNA"/>
</dbReference>
<protein>
    <submittedName>
        <fullName evidence="2">Uncharacterized protein</fullName>
    </submittedName>
</protein>
<evidence type="ECO:0000313" key="3">
    <source>
        <dbReference type="Proteomes" id="UP000639396"/>
    </source>
</evidence>
<proteinExistence type="predicted"/>